<evidence type="ECO:0000256" key="4">
    <source>
        <dbReference type="ARBA" id="ARBA00022475"/>
    </source>
</evidence>
<dbReference type="Proteomes" id="UP000183046">
    <property type="component" value="Unassembled WGS sequence"/>
</dbReference>
<gene>
    <name evidence="11" type="ORF">SAMN05216279_1315</name>
</gene>
<dbReference type="PROSITE" id="PS50893">
    <property type="entry name" value="ABC_TRANSPORTER_2"/>
    <property type="match status" value="2"/>
</dbReference>
<keyword evidence="9" id="KW-0472">Membrane</keyword>
<dbReference type="InterPro" id="IPR003593">
    <property type="entry name" value="AAA+_ATPase"/>
</dbReference>
<dbReference type="GO" id="GO:0005524">
    <property type="term" value="F:ATP binding"/>
    <property type="evidence" value="ECO:0007669"/>
    <property type="project" value="UniProtKB-KW"/>
</dbReference>
<dbReference type="AlphaFoldDB" id="A0A1G5PGU1"/>
<keyword evidence="7 11" id="KW-0067">ATP-binding</keyword>
<dbReference type="Pfam" id="PF08352">
    <property type="entry name" value="oligo_HPY"/>
    <property type="match status" value="1"/>
</dbReference>
<reference evidence="12" key="1">
    <citation type="submission" date="2016-10" db="EMBL/GenBank/DDBJ databases">
        <authorList>
            <person name="de Groot N.N."/>
        </authorList>
    </citation>
    <scope>NUCLEOTIDE SEQUENCE [LARGE SCALE GENOMIC DNA]</scope>
    <source>
        <strain evidence="12">DSM 15758</strain>
    </source>
</reference>
<dbReference type="EMBL" id="FMWB01000031">
    <property type="protein sequence ID" value="SCZ48725.1"/>
    <property type="molecule type" value="Genomic_DNA"/>
</dbReference>
<dbReference type="CDD" id="cd03257">
    <property type="entry name" value="ABC_NikE_OppD_transporters"/>
    <property type="match status" value="2"/>
</dbReference>
<evidence type="ECO:0000256" key="9">
    <source>
        <dbReference type="ARBA" id="ARBA00023136"/>
    </source>
</evidence>
<dbReference type="InterPro" id="IPR013563">
    <property type="entry name" value="Oligopep_ABC_C"/>
</dbReference>
<dbReference type="RefSeq" id="WP_074585350.1">
    <property type="nucleotide sequence ID" value="NZ_FMWB01000031.1"/>
</dbReference>
<keyword evidence="8" id="KW-1278">Translocase</keyword>
<evidence type="ECO:0000313" key="11">
    <source>
        <dbReference type="EMBL" id="SCZ48725.1"/>
    </source>
</evidence>
<name>A0A1G5PGU1_9PSED</name>
<evidence type="ECO:0000256" key="6">
    <source>
        <dbReference type="ARBA" id="ARBA00022741"/>
    </source>
</evidence>
<sequence>MTASQSPLLEVRDLCVGFRDETQAPALQDVSFSLKKGEILGIVGETGAGKSLLARAIIDMLPGEGHVLSGDVLVNGQSTSNMTAEQRRGFRGGEVALIGTNAKALLDPVVKVGEQIARVLRAHRGIGKKEAWQESLHLFEQVGIVNPHRRAHAYPHELSGGMAQRVVIAMALIARPKILLADDATLGLDATIQLQVLDLLVAKGRELGLAVVLITHDLGMVANYCDRIGIMKSGRLLELETLHAFLTDGPKHPYSQELLDAARVRPLPMDCKPSQGHGQLQPLLEVTDLVKTFHVEGSSEPVRAVDRVSLTIRKGETLALVGESGSGKTTTGQCLVRLLQSDSGSIRFDGTETQDLTDKQFRAVRRRMQMVFQEPYVALNPRWRVRELIAEPLKLGDPLSRSEKDARVLELLDLVGISRVKVNVYPHELTAGEQKRVGMARALAVRPDFVIFDEPTTALDIRVRAQIIDLVRDLQKRMGLSALFITHDLNSVRSLAHYVAVMRHGKIIEQGPTESIFSNPKDDYTRKLLEAELPIEVRAEVRTCDLETERQL</sequence>
<evidence type="ECO:0000256" key="8">
    <source>
        <dbReference type="ARBA" id="ARBA00022967"/>
    </source>
</evidence>
<dbReference type="PANTHER" id="PTHR43297:SF14">
    <property type="entry name" value="ATPASE AAA-TYPE CORE DOMAIN-CONTAINING PROTEIN"/>
    <property type="match status" value="1"/>
</dbReference>
<dbReference type="GO" id="GO:0016887">
    <property type="term" value="F:ATP hydrolysis activity"/>
    <property type="evidence" value="ECO:0007669"/>
    <property type="project" value="InterPro"/>
</dbReference>
<feature type="domain" description="ABC transporter" evidence="10">
    <location>
        <begin position="9"/>
        <end position="258"/>
    </location>
</feature>
<dbReference type="InterPro" id="IPR050388">
    <property type="entry name" value="ABC_Ni/Peptide_Import"/>
</dbReference>
<dbReference type="PANTHER" id="PTHR43297">
    <property type="entry name" value="OLIGOPEPTIDE TRANSPORT ATP-BINDING PROTEIN APPD"/>
    <property type="match status" value="1"/>
</dbReference>
<evidence type="ECO:0000256" key="2">
    <source>
        <dbReference type="ARBA" id="ARBA00005417"/>
    </source>
</evidence>
<evidence type="ECO:0000259" key="10">
    <source>
        <dbReference type="PROSITE" id="PS50893"/>
    </source>
</evidence>
<accession>A0A1G5PGU1</accession>
<evidence type="ECO:0000256" key="3">
    <source>
        <dbReference type="ARBA" id="ARBA00022448"/>
    </source>
</evidence>
<comment type="subcellular location">
    <subcellularLocation>
        <location evidence="1">Cell inner membrane</location>
        <topology evidence="1">Peripheral membrane protein</topology>
    </subcellularLocation>
</comment>
<evidence type="ECO:0000313" key="12">
    <source>
        <dbReference type="Proteomes" id="UP000183046"/>
    </source>
</evidence>
<dbReference type="InterPro" id="IPR003439">
    <property type="entry name" value="ABC_transporter-like_ATP-bd"/>
</dbReference>
<dbReference type="GO" id="GO:0005886">
    <property type="term" value="C:plasma membrane"/>
    <property type="evidence" value="ECO:0007669"/>
    <property type="project" value="UniProtKB-SubCell"/>
</dbReference>
<keyword evidence="4" id="KW-1003">Cell membrane</keyword>
<evidence type="ECO:0000256" key="1">
    <source>
        <dbReference type="ARBA" id="ARBA00004417"/>
    </source>
</evidence>
<proteinExistence type="inferred from homology"/>
<dbReference type="PROSITE" id="PS00211">
    <property type="entry name" value="ABC_TRANSPORTER_1"/>
    <property type="match status" value="1"/>
</dbReference>
<dbReference type="InterPro" id="IPR017871">
    <property type="entry name" value="ABC_transporter-like_CS"/>
</dbReference>
<dbReference type="InterPro" id="IPR027417">
    <property type="entry name" value="P-loop_NTPase"/>
</dbReference>
<keyword evidence="5" id="KW-0997">Cell inner membrane</keyword>
<dbReference type="Pfam" id="PF00005">
    <property type="entry name" value="ABC_tran"/>
    <property type="match status" value="2"/>
</dbReference>
<evidence type="ECO:0000256" key="7">
    <source>
        <dbReference type="ARBA" id="ARBA00022840"/>
    </source>
</evidence>
<dbReference type="SUPFAM" id="SSF52540">
    <property type="entry name" value="P-loop containing nucleoside triphosphate hydrolases"/>
    <property type="match status" value="2"/>
</dbReference>
<feature type="domain" description="ABC transporter" evidence="10">
    <location>
        <begin position="284"/>
        <end position="529"/>
    </location>
</feature>
<keyword evidence="3" id="KW-0813">Transport</keyword>
<dbReference type="OrthoDB" id="9784450at2"/>
<protein>
    <submittedName>
        <fullName evidence="11">Peptide/nickel transport system ATP-binding protein</fullName>
    </submittedName>
</protein>
<dbReference type="Gene3D" id="3.40.50.300">
    <property type="entry name" value="P-loop containing nucleotide triphosphate hydrolases"/>
    <property type="match status" value="2"/>
</dbReference>
<dbReference type="GO" id="GO:0015833">
    <property type="term" value="P:peptide transport"/>
    <property type="evidence" value="ECO:0007669"/>
    <property type="project" value="InterPro"/>
</dbReference>
<comment type="similarity">
    <text evidence="2">Belongs to the ABC transporter superfamily.</text>
</comment>
<organism evidence="11 12">
    <name type="scientific">Pseudomonas oryzihabitans</name>
    <dbReference type="NCBI Taxonomy" id="47885"/>
    <lineage>
        <taxon>Bacteria</taxon>
        <taxon>Pseudomonadati</taxon>
        <taxon>Pseudomonadota</taxon>
        <taxon>Gammaproteobacteria</taxon>
        <taxon>Pseudomonadales</taxon>
        <taxon>Pseudomonadaceae</taxon>
        <taxon>Pseudomonas</taxon>
    </lineage>
</organism>
<dbReference type="SMART" id="SM00382">
    <property type="entry name" value="AAA"/>
    <property type="match status" value="2"/>
</dbReference>
<keyword evidence="6" id="KW-0547">Nucleotide-binding</keyword>
<comment type="caution">
    <text evidence="11">The sequence shown here is derived from an EMBL/GenBank/DDBJ whole genome shotgun (WGS) entry which is preliminary data.</text>
</comment>
<evidence type="ECO:0000256" key="5">
    <source>
        <dbReference type="ARBA" id="ARBA00022519"/>
    </source>
</evidence>